<sequence length="437" mass="50374">MKIILISILIIFYSDFTIAQQNVKSKNESLATTISPYLFGQNAWEKNEIFKVIDDIKAVHYQTIRIGGNGYENGGFMNKEVIKLIDYARSVGAEPIVQMPRQLKNDDKAFKAISYLNGELHKNIKFWSIGNEPDHHNQLSSPEEVYDYFIKIAAQIKRYDPKATIMGFDLASYKLKYLTRLLGGDLDVTKKVPNQDYYYLDIVSFHNYKFKDITGFEKNVKDLNQLLNPINSKREESEKIGWAITEFNSHWIVDKSLGEDFLPYSFYNGQIFAEMYDLGMREGAFTICPWSILEGGADREGTDLGMFDLIGGKYFPRSNYYHTQMLTQNFRSIYLSHQNKSEITVIPMGDKLGVSVMIINKNKSNGFKYKLQLNLDKDKNNQDVIAIDANLKTVLKIDIQPASTQMFIFNNKGKLIKKYTYSSKDEEMKNPPKIETF</sequence>
<dbReference type="EMBL" id="LWHJ01000022">
    <property type="protein sequence ID" value="OAQ40291.1"/>
    <property type="molecule type" value="Genomic_DNA"/>
</dbReference>
<reference evidence="1 2" key="2">
    <citation type="submission" date="2016-06" db="EMBL/GenBank/DDBJ databases">
        <title>Pedobacter psychrophilus sp. nov., isolated from Antarctic fragmentary rock.</title>
        <authorList>
            <person name="Svec P."/>
        </authorList>
    </citation>
    <scope>NUCLEOTIDE SEQUENCE [LARGE SCALE GENOMIC DNA]</scope>
    <source>
        <strain evidence="1 2">CCM 8644</strain>
    </source>
</reference>
<dbReference type="SUPFAM" id="SSF51445">
    <property type="entry name" value="(Trans)glycosidases"/>
    <property type="match status" value="1"/>
</dbReference>
<name>A0A179DGY4_9SPHI</name>
<evidence type="ECO:0000313" key="2">
    <source>
        <dbReference type="Proteomes" id="UP000078459"/>
    </source>
</evidence>
<protein>
    <recommendedName>
        <fullName evidence="3">Glycoside hydrolase family 5 domain-containing protein</fullName>
    </recommendedName>
</protein>
<dbReference type="STRING" id="1826909.A5893_04885"/>
<dbReference type="InterPro" id="IPR017853">
    <property type="entry name" value="GH"/>
</dbReference>
<keyword evidence="2" id="KW-1185">Reference proteome</keyword>
<reference evidence="1 2" key="1">
    <citation type="submission" date="2016-04" db="EMBL/GenBank/DDBJ databases">
        <authorList>
            <person name="Evans L.H."/>
            <person name="Alamgir A."/>
            <person name="Owens N."/>
            <person name="Weber N.D."/>
            <person name="Virtaneva K."/>
            <person name="Barbian K."/>
            <person name="Babar A."/>
            <person name="Rosenke K."/>
        </authorList>
    </citation>
    <scope>NUCLEOTIDE SEQUENCE [LARGE SCALE GENOMIC DNA]</scope>
    <source>
        <strain evidence="1 2">CCM 8644</strain>
    </source>
</reference>
<evidence type="ECO:0000313" key="1">
    <source>
        <dbReference type="EMBL" id="OAQ40291.1"/>
    </source>
</evidence>
<gene>
    <name evidence="1" type="ORF">A5893_04885</name>
</gene>
<dbReference type="Gene3D" id="3.20.20.80">
    <property type="entry name" value="Glycosidases"/>
    <property type="match status" value="1"/>
</dbReference>
<accession>A0A179DGY4</accession>
<comment type="caution">
    <text evidence="1">The sequence shown here is derived from an EMBL/GenBank/DDBJ whole genome shotgun (WGS) entry which is preliminary data.</text>
</comment>
<dbReference type="OrthoDB" id="859426at2"/>
<organism evidence="1 2">
    <name type="scientific">Pedobacter psychrophilus</name>
    <dbReference type="NCBI Taxonomy" id="1826909"/>
    <lineage>
        <taxon>Bacteria</taxon>
        <taxon>Pseudomonadati</taxon>
        <taxon>Bacteroidota</taxon>
        <taxon>Sphingobacteriia</taxon>
        <taxon>Sphingobacteriales</taxon>
        <taxon>Sphingobacteriaceae</taxon>
        <taxon>Pedobacter</taxon>
    </lineage>
</organism>
<dbReference type="AlphaFoldDB" id="A0A179DGY4"/>
<proteinExistence type="predicted"/>
<dbReference type="Proteomes" id="UP000078459">
    <property type="component" value="Unassembled WGS sequence"/>
</dbReference>
<dbReference type="RefSeq" id="WP_068821532.1">
    <property type="nucleotide sequence ID" value="NZ_LWHJ01000022.1"/>
</dbReference>
<evidence type="ECO:0008006" key="3">
    <source>
        <dbReference type="Google" id="ProtNLM"/>
    </source>
</evidence>